<feature type="compositionally biased region" description="Gly residues" evidence="1">
    <location>
        <begin position="403"/>
        <end position="414"/>
    </location>
</feature>
<feature type="compositionally biased region" description="Gly residues" evidence="1">
    <location>
        <begin position="337"/>
        <end position="377"/>
    </location>
</feature>
<dbReference type="EMBL" id="JBHUOF010000010">
    <property type="protein sequence ID" value="MFD2799579.1"/>
    <property type="molecule type" value="Genomic_DNA"/>
</dbReference>
<evidence type="ECO:0000256" key="1">
    <source>
        <dbReference type="SAM" id="MobiDB-lite"/>
    </source>
</evidence>
<dbReference type="RefSeq" id="WP_377392423.1">
    <property type="nucleotide sequence ID" value="NZ_JBHSAN010000029.1"/>
</dbReference>
<dbReference type="Proteomes" id="UP001597478">
    <property type="component" value="Unassembled WGS sequence"/>
</dbReference>
<proteinExistence type="predicted"/>
<organism evidence="2 3">
    <name type="scientific">Prauserella oleivorans</name>
    <dbReference type="NCBI Taxonomy" id="1478153"/>
    <lineage>
        <taxon>Bacteria</taxon>
        <taxon>Bacillati</taxon>
        <taxon>Actinomycetota</taxon>
        <taxon>Actinomycetes</taxon>
        <taxon>Pseudonocardiales</taxon>
        <taxon>Pseudonocardiaceae</taxon>
        <taxon>Prauserella</taxon>
    </lineage>
</organism>
<comment type="caution">
    <text evidence="2">The sequence shown here is derived from an EMBL/GenBank/DDBJ whole genome shotgun (WGS) entry which is preliminary data.</text>
</comment>
<evidence type="ECO:0000313" key="2">
    <source>
        <dbReference type="EMBL" id="MFD2799579.1"/>
    </source>
</evidence>
<evidence type="ECO:0008006" key="4">
    <source>
        <dbReference type="Google" id="ProtNLM"/>
    </source>
</evidence>
<accession>A0ABW5W7Z9</accession>
<dbReference type="SUPFAM" id="SSF140459">
    <property type="entry name" value="PE/PPE dimer-like"/>
    <property type="match status" value="1"/>
</dbReference>
<dbReference type="Gene3D" id="1.20.1260.20">
    <property type="entry name" value="PPE superfamily"/>
    <property type="match status" value="1"/>
</dbReference>
<dbReference type="InterPro" id="IPR038332">
    <property type="entry name" value="PPE_sf"/>
</dbReference>
<name>A0ABW5W7Z9_9PSEU</name>
<sequence length="456" mass="45424">MSISDLKHLFDPFLAGAVPMPELVRRVHGGHSGTWQDGGRQAEELARTHDLISERGRKALTVLESSWTGGGADAARAKLTPALKATVSASAAYQANARTVTDSAYAFDGLKSSLVPMPEAAPSRNAWDTLTPWDTDTEDQINQFRQLEEQNRQAYQAYERNMQASAQQLRRDYGTLDALDGDITLDQPGDTNGVATPKDSGTITFDEHGSSRGSVSSLAGTPSGIGSSVGTPSAIAGPMGTVSGTVPDFTSTPRPISESTSASSYQPPDPSLNRPAAYQPSTFGSGGGQNATTGAPWTAGGLGRIPAQSTGGFGPTGGRTGMPAGGGSAAGRINTPGLGGMSGSGSAGGAGGTGSGAGVAGPGRGSGAAPLGAGGTAGAQQPAAGSRTGGGAAAGRGAMPMGAMGGAGRGGQGGDDSEHRNNYVQATDEAFALTDGDEALRDPETGHVVTPPTIGG</sequence>
<evidence type="ECO:0000313" key="3">
    <source>
        <dbReference type="Proteomes" id="UP001597478"/>
    </source>
</evidence>
<feature type="compositionally biased region" description="Polar residues" evidence="1">
    <location>
        <begin position="211"/>
        <end position="231"/>
    </location>
</feature>
<protein>
    <recommendedName>
        <fullName evidence="4">PPE domain-containing protein</fullName>
    </recommendedName>
</protein>
<feature type="compositionally biased region" description="Polar residues" evidence="1">
    <location>
        <begin position="189"/>
        <end position="203"/>
    </location>
</feature>
<reference evidence="3" key="1">
    <citation type="journal article" date="2019" name="Int. J. Syst. Evol. Microbiol.">
        <title>The Global Catalogue of Microorganisms (GCM) 10K type strain sequencing project: providing services to taxonomists for standard genome sequencing and annotation.</title>
        <authorList>
            <consortium name="The Broad Institute Genomics Platform"/>
            <consortium name="The Broad Institute Genome Sequencing Center for Infectious Disease"/>
            <person name="Wu L."/>
            <person name="Ma J."/>
        </authorList>
    </citation>
    <scope>NUCLEOTIDE SEQUENCE [LARGE SCALE GENOMIC DNA]</scope>
    <source>
        <strain evidence="3">IBRC-M 10906</strain>
    </source>
</reference>
<keyword evidence="3" id="KW-1185">Reference proteome</keyword>
<feature type="compositionally biased region" description="Polar residues" evidence="1">
    <location>
        <begin position="242"/>
        <end position="266"/>
    </location>
</feature>
<gene>
    <name evidence="2" type="ORF">ACFS2C_09250</name>
</gene>
<feature type="region of interest" description="Disordered" evidence="1">
    <location>
        <begin position="182"/>
        <end position="456"/>
    </location>
</feature>
<feature type="compositionally biased region" description="Gly residues" evidence="1">
    <location>
        <begin position="311"/>
        <end position="329"/>
    </location>
</feature>